<sequence length="75" mass="8121">MASKEKQAVKKNLDMENAQQENEGRDQAPMQNGEEPHHLGGVKARSVEVSGWGGLGDLSLISNGPYLTGMLIIMK</sequence>
<dbReference type="AlphaFoldDB" id="A0A7J8K5A9"/>
<gene>
    <name evidence="2" type="ORF">HJG63_001455</name>
</gene>
<reference evidence="2 3" key="1">
    <citation type="journal article" date="2020" name="Nature">
        <title>Six reference-quality genomes reveal evolution of bat adaptations.</title>
        <authorList>
            <person name="Jebb D."/>
            <person name="Huang Z."/>
            <person name="Pippel M."/>
            <person name="Hughes G.M."/>
            <person name="Lavrichenko K."/>
            <person name="Devanna P."/>
            <person name="Winkler S."/>
            <person name="Jermiin L.S."/>
            <person name="Skirmuntt E.C."/>
            <person name="Katzourakis A."/>
            <person name="Burkitt-Gray L."/>
            <person name="Ray D.A."/>
            <person name="Sullivan K.A.M."/>
            <person name="Roscito J.G."/>
            <person name="Kirilenko B.M."/>
            <person name="Davalos L.M."/>
            <person name="Corthals A.P."/>
            <person name="Power M.L."/>
            <person name="Jones G."/>
            <person name="Ransome R.D."/>
            <person name="Dechmann D.K.N."/>
            <person name="Locatelli A.G."/>
            <person name="Puechmaille S.J."/>
            <person name="Fedrigo O."/>
            <person name="Jarvis E.D."/>
            <person name="Hiller M."/>
            <person name="Vernes S.C."/>
            <person name="Myers E.W."/>
            <person name="Teeling E.C."/>
        </authorList>
    </citation>
    <scope>NUCLEOTIDE SEQUENCE [LARGE SCALE GENOMIC DNA]</scope>
    <source>
        <strain evidence="2">MRouAeg1</strain>
        <tissue evidence="2">Muscle</tissue>
    </source>
</reference>
<feature type="region of interest" description="Disordered" evidence="1">
    <location>
        <begin position="1"/>
        <end position="43"/>
    </location>
</feature>
<protein>
    <submittedName>
        <fullName evidence="2">Uncharacterized protein</fullName>
    </submittedName>
</protein>
<accession>A0A7J8K5A9</accession>
<evidence type="ECO:0000256" key="1">
    <source>
        <dbReference type="SAM" id="MobiDB-lite"/>
    </source>
</evidence>
<evidence type="ECO:0000313" key="2">
    <source>
        <dbReference type="EMBL" id="KAF6504032.1"/>
    </source>
</evidence>
<organism evidence="2 3">
    <name type="scientific">Rousettus aegyptiacus</name>
    <name type="common">Egyptian fruit bat</name>
    <name type="synonym">Pteropus aegyptiacus</name>
    <dbReference type="NCBI Taxonomy" id="9407"/>
    <lineage>
        <taxon>Eukaryota</taxon>
        <taxon>Metazoa</taxon>
        <taxon>Chordata</taxon>
        <taxon>Craniata</taxon>
        <taxon>Vertebrata</taxon>
        <taxon>Euteleostomi</taxon>
        <taxon>Mammalia</taxon>
        <taxon>Eutheria</taxon>
        <taxon>Laurasiatheria</taxon>
        <taxon>Chiroptera</taxon>
        <taxon>Yinpterochiroptera</taxon>
        <taxon>Pteropodoidea</taxon>
        <taxon>Pteropodidae</taxon>
        <taxon>Rousettinae</taxon>
        <taxon>Rousettus</taxon>
    </lineage>
</organism>
<name>A0A7J8K5A9_ROUAE</name>
<comment type="caution">
    <text evidence="2">The sequence shown here is derived from an EMBL/GenBank/DDBJ whole genome shotgun (WGS) entry which is preliminary data.</text>
</comment>
<dbReference type="EMBL" id="JACASE010000001">
    <property type="protein sequence ID" value="KAF6504032.1"/>
    <property type="molecule type" value="Genomic_DNA"/>
</dbReference>
<keyword evidence="3" id="KW-1185">Reference proteome</keyword>
<dbReference type="Proteomes" id="UP000593571">
    <property type="component" value="Unassembled WGS sequence"/>
</dbReference>
<feature type="compositionally biased region" description="Basic and acidic residues" evidence="1">
    <location>
        <begin position="1"/>
        <end position="14"/>
    </location>
</feature>
<proteinExistence type="predicted"/>
<evidence type="ECO:0000313" key="3">
    <source>
        <dbReference type="Proteomes" id="UP000593571"/>
    </source>
</evidence>